<protein>
    <recommendedName>
        <fullName evidence="3">Flagellar hook-length control protein FliK</fullName>
    </recommendedName>
</protein>
<accession>A0A4Z0R1Z3</accession>
<organism evidence="1 2">
    <name type="scientific">Desulfosporosinus fructosivorans</name>
    <dbReference type="NCBI Taxonomy" id="2018669"/>
    <lineage>
        <taxon>Bacteria</taxon>
        <taxon>Bacillati</taxon>
        <taxon>Bacillota</taxon>
        <taxon>Clostridia</taxon>
        <taxon>Eubacteriales</taxon>
        <taxon>Desulfitobacteriaceae</taxon>
        <taxon>Desulfosporosinus</taxon>
    </lineage>
</organism>
<evidence type="ECO:0000313" key="1">
    <source>
        <dbReference type="EMBL" id="TGE36778.1"/>
    </source>
</evidence>
<dbReference type="EMBL" id="SPQQ01000006">
    <property type="protein sequence ID" value="TGE36778.1"/>
    <property type="molecule type" value="Genomic_DNA"/>
</dbReference>
<comment type="caution">
    <text evidence="1">The sequence shown here is derived from an EMBL/GenBank/DDBJ whole genome shotgun (WGS) entry which is preliminary data.</text>
</comment>
<keyword evidence="2" id="KW-1185">Reference proteome</keyword>
<gene>
    <name evidence="1" type="ORF">E4K67_16825</name>
</gene>
<dbReference type="OrthoDB" id="1792996at2"/>
<proteinExistence type="predicted"/>
<name>A0A4Z0R1Z3_9FIRM</name>
<evidence type="ECO:0008006" key="3">
    <source>
        <dbReference type="Google" id="ProtNLM"/>
    </source>
</evidence>
<evidence type="ECO:0000313" key="2">
    <source>
        <dbReference type="Proteomes" id="UP000298460"/>
    </source>
</evidence>
<sequence>MEVGGILAPGAAISTLIKQWHQGERLMVEVVQKTAEGTGTIKVQGQNLSALLESTTTVGEKFWVKVGNVSEGSLLLVREPLVEKLAGIPVPPQQLKQLTERGLPINQEIISLLKSFPAANTGLLSTLLTSLQGTTLEGLVMNLRKAIPKWEGLSENTGAEKLVECLRKLGLNYEQRIQNMMTLDPQAKEAEKNGLQETFKFALLKALQSQDGLVNHDSEEILTNLLQKLTGQQLWIKTGALDNAYLLLHLPLLNQEQFVPTQIAIESARNGGKMDEQHCRVGIQMDTPQLGQVGIDAYFYEDSVTFRVLTDGHFPTQLLEEALPETRTQFAKLGFNLTKIETGELGQNLEFQNFLQGSRRSGVDIQS</sequence>
<reference evidence="1 2" key="1">
    <citation type="submission" date="2019-03" db="EMBL/GenBank/DDBJ databases">
        <title>Draft Genome Sequence of Desulfosporosinus fructosivorans Strain 63.6F, Isolated from Marine Sediment in the Baltic Sea.</title>
        <authorList>
            <person name="Hausmann B."/>
            <person name="Vandieken V."/>
            <person name="Pjevac P."/>
            <person name="Schreck K."/>
            <person name="Herbold C.W."/>
            <person name="Loy A."/>
        </authorList>
    </citation>
    <scope>NUCLEOTIDE SEQUENCE [LARGE SCALE GENOMIC DNA]</scope>
    <source>
        <strain evidence="1 2">63.6F</strain>
    </source>
</reference>
<dbReference type="AlphaFoldDB" id="A0A4Z0R1Z3"/>
<dbReference type="RefSeq" id="WP_135548756.1">
    <property type="nucleotide sequence ID" value="NZ_SPQQ01000006.1"/>
</dbReference>
<dbReference type="Proteomes" id="UP000298460">
    <property type="component" value="Unassembled WGS sequence"/>
</dbReference>